<proteinExistence type="predicted"/>
<dbReference type="Proteomes" id="UP000447355">
    <property type="component" value="Unassembled WGS sequence"/>
</dbReference>
<protein>
    <submittedName>
        <fullName evidence="1">Uncharacterized protein</fullName>
    </submittedName>
</protein>
<dbReference type="RefSeq" id="WP_161085473.1">
    <property type="nucleotide sequence ID" value="NZ_WWCX01000045.1"/>
</dbReference>
<comment type="caution">
    <text evidence="1">The sequence shown here is derived from an EMBL/GenBank/DDBJ whole genome shotgun (WGS) entry which is preliminary data.</text>
</comment>
<dbReference type="AlphaFoldDB" id="A0A845GUV8"/>
<organism evidence="1 2">
    <name type="scientific">Duganella vulcania</name>
    <dbReference type="NCBI Taxonomy" id="2692166"/>
    <lineage>
        <taxon>Bacteria</taxon>
        <taxon>Pseudomonadati</taxon>
        <taxon>Pseudomonadota</taxon>
        <taxon>Betaproteobacteria</taxon>
        <taxon>Burkholderiales</taxon>
        <taxon>Oxalobacteraceae</taxon>
        <taxon>Telluria group</taxon>
        <taxon>Duganella</taxon>
    </lineage>
</organism>
<name>A0A845GUV8_9BURK</name>
<reference evidence="1" key="1">
    <citation type="submission" date="2019-12" db="EMBL/GenBank/DDBJ databases">
        <title>Novel species isolated from a subtropical stream in China.</title>
        <authorList>
            <person name="Lu H."/>
        </authorList>
    </citation>
    <scope>NUCLEOTIDE SEQUENCE [LARGE SCALE GENOMIC DNA]</scope>
    <source>
        <strain evidence="1">FT81W</strain>
    </source>
</reference>
<evidence type="ECO:0000313" key="2">
    <source>
        <dbReference type="Proteomes" id="UP000447355"/>
    </source>
</evidence>
<gene>
    <name evidence="1" type="ORF">GTP90_21590</name>
</gene>
<dbReference type="EMBL" id="WWCX01000045">
    <property type="protein sequence ID" value="MYM96457.1"/>
    <property type="molecule type" value="Genomic_DNA"/>
</dbReference>
<evidence type="ECO:0000313" key="1">
    <source>
        <dbReference type="EMBL" id="MYM96457.1"/>
    </source>
</evidence>
<accession>A0A845GUV8</accession>
<sequence length="79" mass="8762">MTKGLWIALSAHLLGTVLAIALGWQLPTWIAFFEPVRPAQYAFATVALAWGIWKAREIVIGKDSSANRTAAHFNANKRR</sequence>